<keyword evidence="2" id="KW-1185">Reference proteome</keyword>
<dbReference type="AlphaFoldDB" id="A0A2M9G1B3"/>
<reference evidence="1 2" key="1">
    <citation type="submission" date="2017-11" db="EMBL/GenBank/DDBJ databases">
        <title>Draft genome sequence of Rhizobiales bacterium SY3-13.</title>
        <authorList>
            <person name="Sun C."/>
        </authorList>
    </citation>
    <scope>NUCLEOTIDE SEQUENCE [LARGE SCALE GENOMIC DNA]</scope>
    <source>
        <strain evidence="1 2">SY3-13</strain>
    </source>
</reference>
<gene>
    <name evidence="1" type="ORF">CVT23_10555</name>
</gene>
<keyword evidence="1" id="KW-0969">Cilium</keyword>
<organism evidence="1 2">
    <name type="scientific">Minwuia thermotolerans</name>
    <dbReference type="NCBI Taxonomy" id="2056226"/>
    <lineage>
        <taxon>Bacteria</taxon>
        <taxon>Pseudomonadati</taxon>
        <taxon>Pseudomonadota</taxon>
        <taxon>Alphaproteobacteria</taxon>
        <taxon>Minwuiales</taxon>
        <taxon>Minwuiaceae</taxon>
        <taxon>Minwuia</taxon>
    </lineage>
</organism>
<dbReference type="RefSeq" id="WP_109793520.1">
    <property type="nucleotide sequence ID" value="NZ_PHIG01000032.1"/>
</dbReference>
<comment type="caution">
    <text evidence="1">The sequence shown here is derived from an EMBL/GenBank/DDBJ whole genome shotgun (WGS) entry which is preliminary data.</text>
</comment>
<protein>
    <submittedName>
        <fullName evidence="1">Flagellar FlaF family protein</fullName>
    </submittedName>
</protein>
<sequence>MSLRAYSNAQRVVETPRDTEYRLFAEITRRLIEVKDLPRHDNGVIEAIHRNKRLWSTLMADCSRDGNSLPESTRASIISLALWVDRHSSAVMRGQESVDDLVAVNRTIMEGLAQRPAAA</sequence>
<dbReference type="Proteomes" id="UP000229498">
    <property type="component" value="Unassembled WGS sequence"/>
</dbReference>
<accession>A0A2M9G1B3</accession>
<keyword evidence="1" id="KW-0966">Cell projection</keyword>
<dbReference type="Pfam" id="PF07309">
    <property type="entry name" value="FlaF"/>
    <property type="match status" value="1"/>
</dbReference>
<dbReference type="EMBL" id="PHIG01000032">
    <property type="protein sequence ID" value="PJK29496.1"/>
    <property type="molecule type" value="Genomic_DNA"/>
</dbReference>
<keyword evidence="1" id="KW-0282">Flagellum</keyword>
<dbReference type="GO" id="GO:0044781">
    <property type="term" value="P:bacterial-type flagellum organization"/>
    <property type="evidence" value="ECO:0007669"/>
    <property type="project" value="InterPro"/>
</dbReference>
<dbReference type="InterPro" id="IPR010845">
    <property type="entry name" value="FlaF"/>
</dbReference>
<proteinExistence type="predicted"/>
<name>A0A2M9G1B3_9PROT</name>
<dbReference type="NCBIfam" id="NF009435">
    <property type="entry name" value="PRK12794.1"/>
    <property type="match status" value="1"/>
</dbReference>
<dbReference type="OrthoDB" id="9808944at2"/>
<evidence type="ECO:0000313" key="1">
    <source>
        <dbReference type="EMBL" id="PJK29496.1"/>
    </source>
</evidence>
<evidence type="ECO:0000313" key="2">
    <source>
        <dbReference type="Proteomes" id="UP000229498"/>
    </source>
</evidence>